<feature type="chain" id="PRO_5038435624" evidence="1">
    <location>
        <begin position="18"/>
        <end position="166"/>
    </location>
</feature>
<dbReference type="PROSITE" id="PS51257">
    <property type="entry name" value="PROKAR_LIPOPROTEIN"/>
    <property type="match status" value="1"/>
</dbReference>
<name>A0A3P5W4W9_9MICC</name>
<dbReference type="EMBL" id="UXAU01000009">
    <property type="protein sequence ID" value="VDC18339.1"/>
    <property type="molecule type" value="Genomic_DNA"/>
</dbReference>
<dbReference type="OrthoDB" id="3828886at2"/>
<evidence type="ECO:0000313" key="3">
    <source>
        <dbReference type="Proteomes" id="UP000280861"/>
    </source>
</evidence>
<organism evidence="2 3">
    <name type="scientific">Arthrobacter ulcerisalmonis</name>
    <dbReference type="NCBI Taxonomy" id="2483813"/>
    <lineage>
        <taxon>Bacteria</taxon>
        <taxon>Bacillati</taxon>
        <taxon>Actinomycetota</taxon>
        <taxon>Actinomycetes</taxon>
        <taxon>Micrococcales</taxon>
        <taxon>Micrococcaceae</taxon>
        <taxon>Arthrobacter</taxon>
    </lineage>
</organism>
<proteinExistence type="predicted"/>
<accession>A0A3P5W4W9</accession>
<dbReference type="AlphaFoldDB" id="A0A3P5W4W9"/>
<gene>
    <name evidence="2" type="ORF">PSET11_00205</name>
</gene>
<evidence type="ECO:0000313" key="2">
    <source>
        <dbReference type="EMBL" id="VDC18339.1"/>
    </source>
</evidence>
<dbReference type="Proteomes" id="UP000280861">
    <property type="component" value="Unassembled WGS sequence"/>
</dbReference>
<sequence length="166" mass="16855">MRRFGVLVVLCTTAVLAAACGPADVACPDLGQSSGVSLTVAASYVTQVESLHIRACQDGICHESDLDLMPGSVSIDLGCDSKNACSATSSPDGSKVGFLDLGVLTDSRMTVTVSGTNSAGTALAVHTLEFEPVSSFPIGEQCGQFLTAAVSLDNEGLHDVSAPFGS</sequence>
<protein>
    <submittedName>
        <fullName evidence="2">Uncharacterized protein</fullName>
    </submittedName>
</protein>
<keyword evidence="3" id="KW-1185">Reference proteome</keyword>
<evidence type="ECO:0000256" key="1">
    <source>
        <dbReference type="SAM" id="SignalP"/>
    </source>
</evidence>
<reference evidence="2 3" key="1">
    <citation type="submission" date="2018-11" db="EMBL/GenBank/DDBJ databases">
        <authorList>
            <person name="Criscuolo A."/>
        </authorList>
    </citation>
    <scope>NUCLEOTIDE SEQUENCE [LARGE SCALE GENOMIC DNA]</scope>
    <source>
        <strain evidence="2">AT11b</strain>
    </source>
</reference>
<dbReference type="RefSeq" id="WP_124089870.1">
    <property type="nucleotide sequence ID" value="NZ_CBCRYA010000006.1"/>
</dbReference>
<feature type="signal peptide" evidence="1">
    <location>
        <begin position="1"/>
        <end position="17"/>
    </location>
</feature>
<keyword evidence="1" id="KW-0732">Signal</keyword>